<evidence type="ECO:0000256" key="2">
    <source>
        <dbReference type="ARBA" id="ARBA00005551"/>
    </source>
</evidence>
<evidence type="ECO:0000256" key="1">
    <source>
        <dbReference type="ARBA" id="ARBA00004141"/>
    </source>
</evidence>
<evidence type="ECO:0000256" key="3">
    <source>
        <dbReference type="ARBA" id="ARBA00022448"/>
    </source>
</evidence>
<dbReference type="RefSeq" id="WP_245853191.1">
    <property type="nucleotide sequence ID" value="NZ_OBQI01000010.1"/>
</dbReference>
<evidence type="ECO:0000256" key="6">
    <source>
        <dbReference type="ARBA" id="ARBA00023136"/>
    </source>
</evidence>
<evidence type="ECO:0000256" key="7">
    <source>
        <dbReference type="SAM" id="Phobius"/>
    </source>
</evidence>
<dbReference type="Proteomes" id="UP000219435">
    <property type="component" value="Unassembled WGS sequence"/>
</dbReference>
<organism evidence="9 10">
    <name type="scientific">Blastococcus aggregatus</name>
    <dbReference type="NCBI Taxonomy" id="38502"/>
    <lineage>
        <taxon>Bacteria</taxon>
        <taxon>Bacillati</taxon>
        <taxon>Actinomycetota</taxon>
        <taxon>Actinomycetes</taxon>
        <taxon>Geodermatophilales</taxon>
        <taxon>Geodermatophilaceae</taxon>
        <taxon>Blastococcus</taxon>
    </lineage>
</organism>
<protein>
    <submittedName>
        <fullName evidence="9">Potassium/proton antiporter membrane subunit, CPA2 family</fullName>
    </submittedName>
</protein>
<comment type="similarity">
    <text evidence="2">Belongs to the monovalent cation:proton antiporter 2 (CPA2) transporter (TC 2.A.37) family.</text>
</comment>
<feature type="transmembrane region" description="Helical" evidence="7">
    <location>
        <begin position="72"/>
        <end position="93"/>
    </location>
</feature>
<feature type="transmembrane region" description="Helical" evidence="7">
    <location>
        <begin position="305"/>
        <end position="328"/>
    </location>
</feature>
<reference evidence="10" key="1">
    <citation type="submission" date="2017-08" db="EMBL/GenBank/DDBJ databases">
        <authorList>
            <person name="Varghese N."/>
            <person name="Submissions S."/>
        </authorList>
    </citation>
    <scope>NUCLEOTIDE SEQUENCE [LARGE SCALE GENOMIC DNA]</scope>
    <source>
        <strain evidence="10">DSM 4725</strain>
    </source>
</reference>
<dbReference type="GO" id="GO:1902600">
    <property type="term" value="P:proton transmembrane transport"/>
    <property type="evidence" value="ECO:0007669"/>
    <property type="project" value="InterPro"/>
</dbReference>
<dbReference type="GO" id="GO:0016020">
    <property type="term" value="C:membrane"/>
    <property type="evidence" value="ECO:0007669"/>
    <property type="project" value="UniProtKB-SubCell"/>
</dbReference>
<proteinExistence type="inferred from homology"/>
<comment type="subcellular location">
    <subcellularLocation>
        <location evidence="1">Membrane</location>
        <topology evidence="1">Multi-pass membrane protein</topology>
    </subcellularLocation>
</comment>
<evidence type="ECO:0000256" key="4">
    <source>
        <dbReference type="ARBA" id="ARBA00022692"/>
    </source>
</evidence>
<feature type="transmembrane region" description="Helical" evidence="7">
    <location>
        <begin position="375"/>
        <end position="397"/>
    </location>
</feature>
<dbReference type="PANTHER" id="PTHR42751">
    <property type="entry name" value="SODIUM/HYDROGEN EXCHANGER FAMILY/TRKA DOMAIN PROTEIN"/>
    <property type="match status" value="1"/>
</dbReference>
<dbReference type="GO" id="GO:0015297">
    <property type="term" value="F:antiporter activity"/>
    <property type="evidence" value="ECO:0007669"/>
    <property type="project" value="InterPro"/>
</dbReference>
<evidence type="ECO:0000313" key="9">
    <source>
        <dbReference type="EMBL" id="SOC53653.1"/>
    </source>
</evidence>
<dbReference type="PANTHER" id="PTHR42751:SF6">
    <property type="entry name" value="CONSERVED INTEGRAL MEMBRANE TRANSPORT PROTEIN-RELATED"/>
    <property type="match status" value="1"/>
</dbReference>
<dbReference type="InterPro" id="IPR006153">
    <property type="entry name" value="Cation/H_exchanger_TM"/>
</dbReference>
<accession>A0A285VI26</accession>
<keyword evidence="3" id="KW-0813">Transport</keyword>
<keyword evidence="4 7" id="KW-0812">Transmembrane</keyword>
<dbReference type="Pfam" id="PF00999">
    <property type="entry name" value="Na_H_Exchanger"/>
    <property type="match status" value="1"/>
</dbReference>
<feature type="domain" description="Cation/H+ exchanger transmembrane" evidence="8">
    <location>
        <begin position="32"/>
        <end position="388"/>
    </location>
</feature>
<feature type="transmembrane region" description="Helical" evidence="7">
    <location>
        <begin position="349"/>
        <end position="369"/>
    </location>
</feature>
<keyword evidence="5 7" id="KW-1133">Transmembrane helix</keyword>
<evidence type="ECO:0000313" key="10">
    <source>
        <dbReference type="Proteomes" id="UP000219435"/>
    </source>
</evidence>
<dbReference type="Gene3D" id="1.20.1530.20">
    <property type="match status" value="1"/>
</dbReference>
<gene>
    <name evidence="9" type="ORF">SAMN05660748_0011</name>
</gene>
<evidence type="ECO:0000259" key="8">
    <source>
        <dbReference type="Pfam" id="PF00999"/>
    </source>
</evidence>
<evidence type="ECO:0000256" key="5">
    <source>
        <dbReference type="ARBA" id="ARBA00022989"/>
    </source>
</evidence>
<dbReference type="EMBL" id="OBQI01000010">
    <property type="protein sequence ID" value="SOC53653.1"/>
    <property type="molecule type" value="Genomic_DNA"/>
</dbReference>
<keyword evidence="6 7" id="KW-0472">Membrane</keyword>
<sequence>MLNVDAALAAAASKESSGVLLQLGLVLFGLGLLGLLAHRLKVSPVPLYLLAGLAFGEHGPVPLTVGESGREFIAVGAELGAVLLLLMLGLEYAADELLAGLRHTAPAGVMDLALNAAPGAALALLLGWGPVAAVALAGVTYVSSSGIVAKLLSDLGHLGNRETPTVIAVLVFEDLTMAGFLPVLTALVSGLSVFAATMSVSVALAAVVVVFIVAIRLPGTLARLVFSPNDEVLLLRVLGLTLLVGGLAGLANVSATVGAFLVGVALSGPIARSTAELLRPLRDLFAAVFFVFFGLQIQPTRLIDVLPVAVALAVITAGTKVATGWWAASRAGVGRGGRLRAGVALIPRGEFSIVIAGLTTAAAASTDAFRLDPSFGALVACYVLLLAVLGPVALRLLEVRRLRPDRRTAGFSASTGRG</sequence>
<feature type="transmembrane region" description="Helical" evidence="7">
    <location>
        <begin position="165"/>
        <end position="187"/>
    </location>
</feature>
<name>A0A285VI26_9ACTN</name>
<dbReference type="AlphaFoldDB" id="A0A285VI26"/>
<dbReference type="InterPro" id="IPR038770">
    <property type="entry name" value="Na+/solute_symporter_sf"/>
</dbReference>
<keyword evidence="10" id="KW-1185">Reference proteome</keyword>
<feature type="transmembrane region" description="Helical" evidence="7">
    <location>
        <begin position="281"/>
        <end position="299"/>
    </location>
</feature>
<feature type="transmembrane region" description="Helical" evidence="7">
    <location>
        <begin position="20"/>
        <end position="38"/>
    </location>
</feature>